<keyword evidence="1" id="KW-0812">Transmembrane</keyword>
<keyword evidence="3" id="KW-0269">Exonuclease</keyword>
<evidence type="ECO:0000313" key="3">
    <source>
        <dbReference type="EMBL" id="SFT49345.1"/>
    </source>
</evidence>
<dbReference type="InterPro" id="IPR051916">
    <property type="entry name" value="GPI-anchor_lipid_remodeler"/>
</dbReference>
<evidence type="ECO:0000259" key="2">
    <source>
        <dbReference type="Pfam" id="PF03372"/>
    </source>
</evidence>
<dbReference type="Proteomes" id="UP000236454">
    <property type="component" value="Unassembled WGS sequence"/>
</dbReference>
<dbReference type="GO" id="GO:0006506">
    <property type="term" value="P:GPI anchor biosynthetic process"/>
    <property type="evidence" value="ECO:0007669"/>
    <property type="project" value="TreeGrafter"/>
</dbReference>
<dbReference type="Gene3D" id="3.60.10.10">
    <property type="entry name" value="Endonuclease/exonuclease/phosphatase"/>
    <property type="match status" value="1"/>
</dbReference>
<dbReference type="AlphaFoldDB" id="A0A1I6YFN1"/>
<dbReference type="PANTHER" id="PTHR14859:SF15">
    <property type="entry name" value="ENDONUCLEASE_EXONUCLEASE_PHOSPHATASE DOMAIN-CONTAINING PROTEIN"/>
    <property type="match status" value="1"/>
</dbReference>
<reference evidence="3 4" key="1">
    <citation type="submission" date="2016-10" db="EMBL/GenBank/DDBJ databases">
        <authorList>
            <person name="de Groot N.N."/>
        </authorList>
    </citation>
    <scope>NUCLEOTIDE SEQUENCE [LARGE SCALE GENOMIC DNA]</scope>
    <source>
        <strain evidence="3 4">CGMCC 1.7005</strain>
    </source>
</reference>
<keyword evidence="3" id="KW-0540">Nuclease</keyword>
<dbReference type="SUPFAM" id="SSF56219">
    <property type="entry name" value="DNase I-like"/>
    <property type="match status" value="1"/>
</dbReference>
<feature type="domain" description="Endonuclease/exonuclease/phosphatase" evidence="2">
    <location>
        <begin position="94"/>
        <end position="345"/>
    </location>
</feature>
<dbReference type="GO" id="GO:0004527">
    <property type="term" value="F:exonuclease activity"/>
    <property type="evidence" value="ECO:0007669"/>
    <property type="project" value="UniProtKB-KW"/>
</dbReference>
<protein>
    <submittedName>
        <fullName evidence="3">Metal-dependent hydrolase, endonuclease/exonuclease/phosphatase family</fullName>
    </submittedName>
</protein>
<accession>A0A1I6YFN1</accession>
<keyword evidence="3" id="KW-0255">Endonuclease</keyword>
<dbReference type="Pfam" id="PF03372">
    <property type="entry name" value="Exo_endo_phos"/>
    <property type="match status" value="1"/>
</dbReference>
<name>A0A1I6YFN1_9FLAO</name>
<dbReference type="EMBL" id="FPAS01000001">
    <property type="protein sequence ID" value="SFT49345.1"/>
    <property type="molecule type" value="Genomic_DNA"/>
</dbReference>
<evidence type="ECO:0000256" key="1">
    <source>
        <dbReference type="SAM" id="Phobius"/>
    </source>
</evidence>
<keyword evidence="1" id="KW-1133">Transmembrane helix</keyword>
<dbReference type="GO" id="GO:0004519">
    <property type="term" value="F:endonuclease activity"/>
    <property type="evidence" value="ECO:0007669"/>
    <property type="project" value="UniProtKB-KW"/>
</dbReference>
<dbReference type="STRING" id="477690.SAMN05216474_0871"/>
<dbReference type="CDD" id="cd09084">
    <property type="entry name" value="EEP-2"/>
    <property type="match status" value="1"/>
</dbReference>
<proteinExistence type="predicted"/>
<organism evidence="3 4">
    <name type="scientific">Lishizhenia tianjinensis</name>
    <dbReference type="NCBI Taxonomy" id="477690"/>
    <lineage>
        <taxon>Bacteria</taxon>
        <taxon>Pseudomonadati</taxon>
        <taxon>Bacteroidota</taxon>
        <taxon>Flavobacteriia</taxon>
        <taxon>Flavobacteriales</taxon>
        <taxon>Crocinitomicaceae</taxon>
        <taxon>Lishizhenia</taxon>
    </lineage>
</organism>
<keyword evidence="1" id="KW-0472">Membrane</keyword>
<keyword evidence="4" id="KW-1185">Reference proteome</keyword>
<dbReference type="GO" id="GO:0016020">
    <property type="term" value="C:membrane"/>
    <property type="evidence" value="ECO:0007669"/>
    <property type="project" value="GOC"/>
</dbReference>
<keyword evidence="3" id="KW-0378">Hydrolase</keyword>
<dbReference type="InterPro" id="IPR005135">
    <property type="entry name" value="Endo/exonuclease/phosphatase"/>
</dbReference>
<dbReference type="InterPro" id="IPR036691">
    <property type="entry name" value="Endo/exonu/phosph_ase_sf"/>
</dbReference>
<feature type="transmembrane region" description="Helical" evidence="1">
    <location>
        <begin position="29"/>
        <end position="50"/>
    </location>
</feature>
<evidence type="ECO:0000313" key="4">
    <source>
        <dbReference type="Proteomes" id="UP000236454"/>
    </source>
</evidence>
<dbReference type="PANTHER" id="PTHR14859">
    <property type="entry name" value="CALCOFLUOR WHITE HYPERSENSITIVE PROTEIN PRECURSOR"/>
    <property type="match status" value="1"/>
</dbReference>
<sequence length="355" mass="40768">MHFFALLTSIALLLSYVSVYIPPKTLWILPLFGLVYPVLLVLTLLFLVYFTLGRSKWFLLPLLVLLLGGKLHLRYINFGWGQTETVTENSLKVMSYNVRLFDFYLSSQANDYANKDSIMNFIKTENPDVLCLQEYFYTDGNTPFNTKKTLTKILGSKEYHERVRFQQNKKRNFGVSIFSKYPIISKGEVSFPASATNYCIYADIKVKQDTLRIYNTHLQSVKIKDEDVNFNLEDDEETNLLRLKTTVRKLKEAYPARTEQAVLILNHAAASPYPVVICGDFNDPPISHTYNLFNKVYTDAFRNAGKGLGRSYAGKLPAGRIDYIWHDTKLGSQHFKVQEQAFSDHYAISTQITLP</sequence>
<gene>
    <name evidence="3" type="ORF">SAMN05216474_0871</name>
</gene>